<sequence length="287" mass="31625">MAHAYQQVLEDLTRAIYAGRYQPGDFLPTVRDLADEYGISPSTGRQAVNELQRMGLAYSGYVNGKRGVIVRSRGRTDFHATDALRPGRAGSGTDAFTENARKTHRVPAKRFTMVMRVPPAHVARRLGLPADTIVVERTTLQLLDGEPWSRERSWYAPDLAAKTGLDSPHDIEEGTIRRLAEQGFRETAHRDEVTDAAANEEDSADLGVILGAPLLVQTRTAATDTRVTRVTQTVRLGGRNRLIWETGNEEGIDAIRRQLAEGSKLADTVDDEAPTDGYRESTEGSEL</sequence>
<dbReference type="InterPro" id="IPR050679">
    <property type="entry name" value="Bact_HTH_transcr_reg"/>
</dbReference>
<dbReference type="Gene3D" id="1.10.10.10">
    <property type="entry name" value="Winged helix-like DNA-binding domain superfamily/Winged helix DNA-binding domain"/>
    <property type="match status" value="1"/>
</dbReference>
<accession>A0A4R0ILG1</accession>
<dbReference type="PROSITE" id="PS50949">
    <property type="entry name" value="HTH_GNTR"/>
    <property type="match status" value="1"/>
</dbReference>
<dbReference type="PANTHER" id="PTHR44846:SF17">
    <property type="entry name" value="GNTR-FAMILY TRANSCRIPTIONAL REGULATOR"/>
    <property type="match status" value="1"/>
</dbReference>
<dbReference type="CDD" id="cd07377">
    <property type="entry name" value="WHTH_GntR"/>
    <property type="match status" value="1"/>
</dbReference>
<dbReference type="InterPro" id="IPR028978">
    <property type="entry name" value="Chorismate_lyase_/UTRA_dom_sf"/>
</dbReference>
<dbReference type="Pfam" id="PF00392">
    <property type="entry name" value="GntR"/>
    <property type="match status" value="1"/>
</dbReference>
<dbReference type="InterPro" id="IPR011663">
    <property type="entry name" value="UTRA"/>
</dbReference>
<dbReference type="SUPFAM" id="SSF64288">
    <property type="entry name" value="Chorismate lyase-like"/>
    <property type="match status" value="1"/>
</dbReference>
<dbReference type="SMART" id="SM00345">
    <property type="entry name" value="HTH_GNTR"/>
    <property type="match status" value="1"/>
</dbReference>
<dbReference type="EMBL" id="SJKC01000009">
    <property type="protein sequence ID" value="TCC29505.1"/>
    <property type="molecule type" value="Genomic_DNA"/>
</dbReference>
<dbReference type="SMART" id="SM00866">
    <property type="entry name" value="UTRA"/>
    <property type="match status" value="1"/>
</dbReference>
<dbReference type="AlphaFoldDB" id="A0A4R0ILG1"/>
<keyword evidence="3" id="KW-0804">Transcription</keyword>
<evidence type="ECO:0000256" key="3">
    <source>
        <dbReference type="ARBA" id="ARBA00023163"/>
    </source>
</evidence>
<dbReference type="SUPFAM" id="SSF46785">
    <property type="entry name" value="Winged helix' DNA-binding domain"/>
    <property type="match status" value="1"/>
</dbReference>
<dbReference type="RefSeq" id="WP_131500172.1">
    <property type="nucleotide sequence ID" value="NZ_SJKC01000009.1"/>
</dbReference>
<evidence type="ECO:0000256" key="1">
    <source>
        <dbReference type="ARBA" id="ARBA00023015"/>
    </source>
</evidence>
<dbReference type="GO" id="GO:0003677">
    <property type="term" value="F:DNA binding"/>
    <property type="evidence" value="ECO:0007669"/>
    <property type="project" value="UniProtKB-KW"/>
</dbReference>
<dbReference type="GO" id="GO:0003700">
    <property type="term" value="F:DNA-binding transcription factor activity"/>
    <property type="evidence" value="ECO:0007669"/>
    <property type="project" value="InterPro"/>
</dbReference>
<name>A0A4R0ILG1_9ACTN</name>
<evidence type="ECO:0000313" key="6">
    <source>
        <dbReference type="EMBL" id="TCC29505.1"/>
    </source>
</evidence>
<dbReference type="Proteomes" id="UP000294225">
    <property type="component" value="Unassembled WGS sequence"/>
</dbReference>
<dbReference type="GO" id="GO:0045892">
    <property type="term" value="P:negative regulation of DNA-templated transcription"/>
    <property type="evidence" value="ECO:0007669"/>
    <property type="project" value="TreeGrafter"/>
</dbReference>
<organism evidence="6 7">
    <name type="scientific">Kribbella speibonae</name>
    <dbReference type="NCBI Taxonomy" id="1572660"/>
    <lineage>
        <taxon>Bacteria</taxon>
        <taxon>Bacillati</taxon>
        <taxon>Actinomycetota</taxon>
        <taxon>Actinomycetes</taxon>
        <taxon>Propionibacteriales</taxon>
        <taxon>Kribbellaceae</taxon>
        <taxon>Kribbella</taxon>
    </lineage>
</organism>
<dbReference type="InterPro" id="IPR036388">
    <property type="entry name" value="WH-like_DNA-bd_sf"/>
</dbReference>
<dbReference type="PANTHER" id="PTHR44846">
    <property type="entry name" value="MANNOSYL-D-GLYCERATE TRANSPORT/METABOLISM SYSTEM REPRESSOR MNGR-RELATED"/>
    <property type="match status" value="1"/>
</dbReference>
<evidence type="ECO:0000256" key="2">
    <source>
        <dbReference type="ARBA" id="ARBA00023125"/>
    </source>
</evidence>
<dbReference type="InterPro" id="IPR000524">
    <property type="entry name" value="Tscrpt_reg_HTH_GntR"/>
</dbReference>
<proteinExistence type="predicted"/>
<evidence type="ECO:0000256" key="4">
    <source>
        <dbReference type="SAM" id="MobiDB-lite"/>
    </source>
</evidence>
<feature type="region of interest" description="Disordered" evidence="4">
    <location>
        <begin position="261"/>
        <end position="287"/>
    </location>
</feature>
<protein>
    <submittedName>
        <fullName evidence="6">GntR family transcriptional regulator</fullName>
    </submittedName>
</protein>
<feature type="domain" description="HTH gntR-type" evidence="5">
    <location>
        <begin position="2"/>
        <end position="73"/>
    </location>
</feature>
<dbReference type="Pfam" id="PF07702">
    <property type="entry name" value="UTRA"/>
    <property type="match status" value="1"/>
</dbReference>
<gene>
    <name evidence="6" type="ORF">E0H92_41510</name>
</gene>
<comment type="caution">
    <text evidence="6">The sequence shown here is derived from an EMBL/GenBank/DDBJ whole genome shotgun (WGS) entry which is preliminary data.</text>
</comment>
<dbReference type="InterPro" id="IPR036390">
    <property type="entry name" value="WH_DNA-bd_sf"/>
</dbReference>
<feature type="compositionally biased region" description="Basic and acidic residues" evidence="4">
    <location>
        <begin position="277"/>
        <end position="287"/>
    </location>
</feature>
<evidence type="ECO:0000313" key="7">
    <source>
        <dbReference type="Proteomes" id="UP000294225"/>
    </source>
</evidence>
<evidence type="ECO:0000259" key="5">
    <source>
        <dbReference type="PROSITE" id="PS50949"/>
    </source>
</evidence>
<reference evidence="6 7" key="1">
    <citation type="submission" date="2019-02" db="EMBL/GenBank/DDBJ databases">
        <title>Kribbella capetownensis sp. nov. and Kribbella speibonae sp. nov., isolated from soil.</title>
        <authorList>
            <person name="Curtis S.M."/>
            <person name="Norton I."/>
            <person name="Everest G.J."/>
            <person name="Meyers P.R."/>
        </authorList>
    </citation>
    <scope>NUCLEOTIDE SEQUENCE [LARGE SCALE GENOMIC DNA]</scope>
    <source>
        <strain evidence="6 7">YM55</strain>
    </source>
</reference>
<dbReference type="Gene3D" id="3.40.1410.10">
    <property type="entry name" value="Chorismate lyase-like"/>
    <property type="match status" value="1"/>
</dbReference>
<keyword evidence="2" id="KW-0238">DNA-binding</keyword>
<keyword evidence="1" id="KW-0805">Transcription regulation</keyword>